<dbReference type="Gene3D" id="3.40.1010.10">
    <property type="entry name" value="Cobalt-precorrin-4 Transmethylase, Domain 1"/>
    <property type="match status" value="1"/>
</dbReference>
<comment type="caution">
    <text evidence="7">The sequence shown here is derived from an EMBL/GenBank/DDBJ whole genome shotgun (WGS) entry which is preliminary data.</text>
</comment>
<dbReference type="SUPFAM" id="SSF53790">
    <property type="entry name" value="Tetrapyrrole methylase"/>
    <property type="match status" value="1"/>
</dbReference>
<keyword evidence="2" id="KW-0698">rRNA processing</keyword>
<evidence type="ECO:0000313" key="7">
    <source>
        <dbReference type="EMBL" id="KKT89991.1"/>
    </source>
</evidence>
<dbReference type="GO" id="GO:0032259">
    <property type="term" value="P:methylation"/>
    <property type="evidence" value="ECO:0007669"/>
    <property type="project" value="UniProtKB-KW"/>
</dbReference>
<keyword evidence="3 7" id="KW-0489">Methyltransferase</keyword>
<dbReference type="PROSITE" id="PS01296">
    <property type="entry name" value="RSMI"/>
    <property type="match status" value="1"/>
</dbReference>
<dbReference type="PANTHER" id="PTHR46111:SF1">
    <property type="entry name" value="RIBOSOMAL RNA SMALL SUBUNIT METHYLTRANSFERASE I"/>
    <property type="match status" value="1"/>
</dbReference>
<dbReference type="Pfam" id="PF00590">
    <property type="entry name" value="TP_methylase"/>
    <property type="match status" value="1"/>
</dbReference>
<dbReference type="InterPro" id="IPR018063">
    <property type="entry name" value="SAM_MeTrfase_RsmI_CS"/>
</dbReference>
<dbReference type="EMBL" id="LCKD01000009">
    <property type="protein sequence ID" value="KKT89991.1"/>
    <property type="molecule type" value="Genomic_DNA"/>
</dbReference>
<dbReference type="Proteomes" id="UP000034368">
    <property type="component" value="Unassembled WGS sequence"/>
</dbReference>
<evidence type="ECO:0000256" key="5">
    <source>
        <dbReference type="ARBA" id="ARBA00022691"/>
    </source>
</evidence>
<keyword evidence="1" id="KW-0963">Cytoplasm</keyword>
<evidence type="ECO:0000256" key="4">
    <source>
        <dbReference type="ARBA" id="ARBA00022679"/>
    </source>
</evidence>
<evidence type="ECO:0000256" key="3">
    <source>
        <dbReference type="ARBA" id="ARBA00022603"/>
    </source>
</evidence>
<evidence type="ECO:0000256" key="1">
    <source>
        <dbReference type="ARBA" id="ARBA00022490"/>
    </source>
</evidence>
<feature type="domain" description="Tetrapyrrole methylase" evidence="6">
    <location>
        <begin position="1"/>
        <end position="110"/>
    </location>
</feature>
<keyword evidence="5" id="KW-0949">S-adenosyl-L-methionine</keyword>
<dbReference type="GO" id="GO:0008168">
    <property type="term" value="F:methyltransferase activity"/>
    <property type="evidence" value="ECO:0007669"/>
    <property type="project" value="UniProtKB-KW"/>
</dbReference>
<dbReference type="InterPro" id="IPR008189">
    <property type="entry name" value="rRNA_ssu_MeTfrase_I"/>
</dbReference>
<sequence length="143" mass="15861">MLYIVATPIGNLEDISIRAINVLSNADLILAEDTRVTRVLLERYNINKQLVAYHQHSDEKKIIEIANWLKEGKKIALVSDAGTPGINDPGNYLISQLLGAVPDLKVVPIPKSRAHSRTERGYCRAFNLWLFHGPVCLSGFSAP</sequence>
<evidence type="ECO:0000259" key="6">
    <source>
        <dbReference type="Pfam" id="PF00590"/>
    </source>
</evidence>
<dbReference type="AlphaFoldDB" id="A0A0G1L1V5"/>
<dbReference type="InterPro" id="IPR000878">
    <property type="entry name" value="4pyrrol_Mease"/>
</dbReference>
<protein>
    <submittedName>
        <fullName evidence="7">S-adenosylmethionine-dependent methyltransferase, YraL family</fullName>
    </submittedName>
</protein>
<dbReference type="PATRIC" id="fig|1619026.3.peg.435"/>
<evidence type="ECO:0000256" key="2">
    <source>
        <dbReference type="ARBA" id="ARBA00022552"/>
    </source>
</evidence>
<name>A0A0G1L1V5_9BACT</name>
<dbReference type="GO" id="GO:0006364">
    <property type="term" value="P:rRNA processing"/>
    <property type="evidence" value="ECO:0007669"/>
    <property type="project" value="UniProtKB-KW"/>
</dbReference>
<evidence type="ECO:0000313" key="8">
    <source>
        <dbReference type="Proteomes" id="UP000034368"/>
    </source>
</evidence>
<dbReference type="InterPro" id="IPR014777">
    <property type="entry name" value="4pyrrole_Mease_sub1"/>
</dbReference>
<organism evidence="7 8">
    <name type="scientific">Candidatus Yanofskybacteria bacterium GW2011_GWB1_45_11</name>
    <dbReference type="NCBI Taxonomy" id="1619026"/>
    <lineage>
        <taxon>Bacteria</taxon>
        <taxon>Candidatus Yanofskyibacteriota</taxon>
    </lineage>
</organism>
<dbReference type="InterPro" id="IPR035996">
    <property type="entry name" value="4pyrrol_Methylase_sf"/>
</dbReference>
<dbReference type="FunFam" id="3.40.1010.10:FF:000007">
    <property type="entry name" value="Ribosomal RNA small subunit methyltransferase I"/>
    <property type="match status" value="1"/>
</dbReference>
<reference evidence="7 8" key="1">
    <citation type="journal article" date="2015" name="Nature">
        <title>rRNA introns, odd ribosomes, and small enigmatic genomes across a large radiation of phyla.</title>
        <authorList>
            <person name="Brown C.T."/>
            <person name="Hug L.A."/>
            <person name="Thomas B.C."/>
            <person name="Sharon I."/>
            <person name="Castelle C.J."/>
            <person name="Singh A."/>
            <person name="Wilkins M.J."/>
            <person name="Williams K.H."/>
            <person name="Banfield J.F."/>
        </authorList>
    </citation>
    <scope>NUCLEOTIDE SEQUENCE [LARGE SCALE GENOMIC DNA]</scope>
</reference>
<gene>
    <name evidence="7" type="ORF">UW90_C0009G0015</name>
</gene>
<proteinExistence type="predicted"/>
<keyword evidence="4 7" id="KW-0808">Transferase</keyword>
<dbReference type="PANTHER" id="PTHR46111">
    <property type="entry name" value="RIBOSOMAL RNA SMALL SUBUNIT METHYLTRANSFERASE I"/>
    <property type="match status" value="1"/>
</dbReference>
<accession>A0A0G1L1V5</accession>